<feature type="site" description="Positions MEP for the nucleophilic attack" evidence="3">
    <location>
        <position position="218"/>
    </location>
</feature>
<feature type="site" description="Transition state stabilizer" evidence="3">
    <location>
        <position position="25"/>
    </location>
</feature>
<evidence type="ECO:0000313" key="6">
    <source>
        <dbReference type="Proteomes" id="UP000056750"/>
    </source>
</evidence>
<dbReference type="EC" id="2.7.7.60" evidence="3"/>
<dbReference type="EMBL" id="CP013926">
    <property type="protein sequence ID" value="AMJ73220.1"/>
    <property type="molecule type" value="Genomic_DNA"/>
</dbReference>
<dbReference type="NCBIfam" id="TIGR00453">
    <property type="entry name" value="ispD"/>
    <property type="match status" value="1"/>
</dbReference>
<feature type="site" description="Transition state stabilizer" evidence="3">
    <location>
        <position position="18"/>
    </location>
</feature>
<feature type="site" description="Positions MEP for the nucleophilic attack" evidence="3">
    <location>
        <position position="162"/>
    </location>
</feature>
<dbReference type="CDD" id="cd02516">
    <property type="entry name" value="CDP-ME_synthetase"/>
    <property type="match status" value="1"/>
</dbReference>
<dbReference type="InterPro" id="IPR001228">
    <property type="entry name" value="IspD"/>
</dbReference>
<sequence>MTSSSVVAVIPAAGIGSRMQADRPKQYLTLQGKTILEHTVEILLNHHAIDYLVIAISPHDTYFPSLAIANNPKVKVVEGGNERADSVLNAVNTLPDNTWALVHDAARPCVSTNDITQLLAVMDNEQVAGGILASRVRDTMKRGAASQGADINFPTVLHTESRENLWHALTPQLFPTALLKSALQDGLAACATITDEASAIEYSGHKVALIDSDPANIKITHPGDLPLANFYLHQRQKAQAECE</sequence>
<keyword evidence="3" id="KW-0414">Isoprene biosynthesis</keyword>
<dbReference type="AlphaFoldDB" id="A0AAW7YZF7"/>
<dbReference type="SUPFAM" id="SSF53448">
    <property type="entry name" value="Nucleotide-diphospho-sugar transferases"/>
    <property type="match status" value="1"/>
</dbReference>
<evidence type="ECO:0000256" key="3">
    <source>
        <dbReference type="HAMAP-Rule" id="MF_00108"/>
    </source>
</evidence>
<evidence type="ECO:0000313" key="4">
    <source>
        <dbReference type="EMBL" id="AMJ73220.1"/>
    </source>
</evidence>
<accession>A0AAW7YZF7</accession>
<organism evidence="5 7">
    <name type="scientific">Alteromonas stellipolaris</name>
    <dbReference type="NCBI Taxonomy" id="233316"/>
    <lineage>
        <taxon>Bacteria</taxon>
        <taxon>Pseudomonadati</taxon>
        <taxon>Pseudomonadota</taxon>
        <taxon>Gammaproteobacteria</taxon>
        <taxon>Alteromonadales</taxon>
        <taxon>Alteromonadaceae</taxon>
        <taxon>Alteromonas/Salinimonas group</taxon>
        <taxon>Alteromonas</taxon>
    </lineage>
</organism>
<dbReference type="HAMAP" id="MF_00108">
    <property type="entry name" value="IspD"/>
    <property type="match status" value="1"/>
</dbReference>
<proteinExistence type="inferred from homology"/>
<keyword evidence="2 3" id="KW-0548">Nucleotidyltransferase</keyword>
<comment type="pathway">
    <text evidence="3">Isoprenoid biosynthesis; isopentenyl diphosphate biosynthesis via DXP pathway; isopentenyl diphosphate from 1-deoxy-D-xylulose 5-phosphate: step 2/6.</text>
</comment>
<dbReference type="GeneID" id="83256823"/>
<dbReference type="GO" id="GO:0019288">
    <property type="term" value="P:isopentenyl diphosphate biosynthetic process, methylerythritol 4-phosphate pathway"/>
    <property type="evidence" value="ECO:0007669"/>
    <property type="project" value="UniProtKB-UniRule"/>
</dbReference>
<reference evidence="4 6" key="1">
    <citation type="submission" date="2015-12" db="EMBL/GenBank/DDBJ databases">
        <title>Intraspecies pangenome expansion in the marine bacterium Alteromonas.</title>
        <authorList>
            <person name="Lopez-Perez M."/>
            <person name="Rodriguez-Valera F."/>
        </authorList>
    </citation>
    <scope>NUCLEOTIDE SEQUENCE [LARGE SCALE GENOMIC DNA]</scope>
    <source>
        <strain evidence="4 6">LMG 21861</strain>
    </source>
</reference>
<evidence type="ECO:0000256" key="2">
    <source>
        <dbReference type="ARBA" id="ARBA00022695"/>
    </source>
</evidence>
<dbReference type="Pfam" id="PF01128">
    <property type="entry name" value="IspD"/>
    <property type="match status" value="1"/>
</dbReference>
<dbReference type="InterPro" id="IPR050088">
    <property type="entry name" value="IspD/TarI_cytidylyltransf_bact"/>
</dbReference>
<evidence type="ECO:0000256" key="1">
    <source>
        <dbReference type="ARBA" id="ARBA00022679"/>
    </source>
</evidence>
<evidence type="ECO:0000313" key="5">
    <source>
        <dbReference type="EMBL" id="MDO6576594.1"/>
    </source>
</evidence>
<keyword evidence="1 3" id="KW-0808">Transferase</keyword>
<evidence type="ECO:0000313" key="7">
    <source>
        <dbReference type="Proteomes" id="UP001170717"/>
    </source>
</evidence>
<comment type="similarity">
    <text evidence="3">Belongs to the IspD/TarI cytidylyltransferase family. IspD subfamily.</text>
</comment>
<dbReference type="FunFam" id="3.90.550.10:FF:000003">
    <property type="entry name" value="2-C-methyl-D-erythritol 4-phosphate cytidylyltransferase"/>
    <property type="match status" value="1"/>
</dbReference>
<dbReference type="KEGG" id="asq:AVL57_04030"/>
<dbReference type="InterPro" id="IPR034683">
    <property type="entry name" value="IspD/TarI"/>
</dbReference>
<dbReference type="InterPro" id="IPR029044">
    <property type="entry name" value="Nucleotide-diphossugar_trans"/>
</dbReference>
<reference evidence="5" key="2">
    <citation type="submission" date="2023-07" db="EMBL/GenBank/DDBJ databases">
        <title>Genome content predicts the carbon catabolic preferences of heterotrophic bacteria.</title>
        <authorList>
            <person name="Gralka M."/>
        </authorList>
    </citation>
    <scope>NUCLEOTIDE SEQUENCE</scope>
    <source>
        <strain evidence="5">F2M12</strain>
    </source>
</reference>
<comment type="catalytic activity">
    <reaction evidence="3">
        <text>2-C-methyl-D-erythritol 4-phosphate + CTP + H(+) = 4-CDP-2-C-methyl-D-erythritol + diphosphate</text>
        <dbReference type="Rhea" id="RHEA:13429"/>
        <dbReference type="ChEBI" id="CHEBI:15378"/>
        <dbReference type="ChEBI" id="CHEBI:33019"/>
        <dbReference type="ChEBI" id="CHEBI:37563"/>
        <dbReference type="ChEBI" id="CHEBI:57823"/>
        <dbReference type="ChEBI" id="CHEBI:58262"/>
        <dbReference type="EC" id="2.7.7.60"/>
    </reaction>
</comment>
<dbReference type="Proteomes" id="UP001170717">
    <property type="component" value="Unassembled WGS sequence"/>
</dbReference>
<keyword evidence="6" id="KW-1185">Reference proteome</keyword>
<dbReference type="GO" id="GO:0050518">
    <property type="term" value="F:2-C-methyl-D-erythritol 4-phosphate cytidylyltransferase activity"/>
    <property type="evidence" value="ECO:0007669"/>
    <property type="project" value="UniProtKB-UniRule"/>
</dbReference>
<dbReference type="EMBL" id="JAUOQI010000002">
    <property type="protein sequence ID" value="MDO6576594.1"/>
    <property type="molecule type" value="Genomic_DNA"/>
</dbReference>
<protein>
    <recommendedName>
        <fullName evidence="3">2-C-methyl-D-erythritol 4-phosphate cytidylyltransferase</fullName>
        <ecNumber evidence="3">2.7.7.60</ecNumber>
    </recommendedName>
    <alternativeName>
        <fullName evidence="3">4-diphosphocytidyl-2C-methyl-D-erythritol synthase</fullName>
    </alternativeName>
    <alternativeName>
        <fullName evidence="3">MEP cytidylyltransferase</fullName>
        <shortName evidence="3">MCT</shortName>
    </alternativeName>
</protein>
<dbReference type="RefSeq" id="WP_057794109.1">
    <property type="nucleotide sequence ID" value="NZ_CAXIBE010000048.1"/>
</dbReference>
<dbReference type="PANTHER" id="PTHR32125">
    <property type="entry name" value="2-C-METHYL-D-ERYTHRITOL 4-PHOSPHATE CYTIDYLYLTRANSFERASE, CHLOROPLASTIC"/>
    <property type="match status" value="1"/>
</dbReference>
<dbReference type="Proteomes" id="UP000056750">
    <property type="component" value="Chromosome"/>
</dbReference>
<dbReference type="PANTHER" id="PTHR32125:SF4">
    <property type="entry name" value="2-C-METHYL-D-ERYTHRITOL 4-PHOSPHATE CYTIDYLYLTRANSFERASE, CHLOROPLASTIC"/>
    <property type="match status" value="1"/>
</dbReference>
<comment type="function">
    <text evidence="3">Catalyzes the formation of 4-diphosphocytidyl-2-C-methyl-D-erythritol from CTP and 2-C-methyl-D-erythritol 4-phosphate (MEP).</text>
</comment>
<gene>
    <name evidence="3 5" type="primary">ispD</name>
    <name evidence="4" type="ORF">AVL57_04030</name>
    <name evidence="5" type="ORF">Q4527_04290</name>
</gene>
<name>A0AAW7YZF7_9ALTE</name>
<dbReference type="Gene3D" id="3.90.550.10">
    <property type="entry name" value="Spore Coat Polysaccharide Biosynthesis Protein SpsA, Chain A"/>
    <property type="match status" value="1"/>
</dbReference>